<organism evidence="11 12">
    <name type="scientific">Sphingopyxis witflariensis</name>
    <dbReference type="NCBI Taxonomy" id="173675"/>
    <lineage>
        <taxon>Bacteria</taxon>
        <taxon>Pseudomonadati</taxon>
        <taxon>Pseudomonadota</taxon>
        <taxon>Alphaproteobacteria</taxon>
        <taxon>Sphingomonadales</taxon>
        <taxon>Sphingomonadaceae</taxon>
        <taxon>Sphingopyxis</taxon>
    </lineage>
</organism>
<dbReference type="PROSITE" id="PS50990">
    <property type="entry name" value="PEPTIDASE_C39"/>
    <property type="match status" value="1"/>
</dbReference>
<feature type="transmembrane region" description="Helical" evidence="7">
    <location>
        <begin position="167"/>
        <end position="192"/>
    </location>
</feature>
<keyword evidence="4" id="KW-0067">ATP-binding</keyword>
<dbReference type="EMBL" id="NISJ01000011">
    <property type="protein sequence ID" value="OWQ92881.1"/>
    <property type="molecule type" value="Genomic_DNA"/>
</dbReference>
<dbReference type="InterPro" id="IPR011527">
    <property type="entry name" value="ABC1_TM_dom"/>
</dbReference>
<protein>
    <submittedName>
        <fullName evidence="11">Type I secretion system permease/ATPase</fullName>
    </submittedName>
</protein>
<evidence type="ECO:0000256" key="4">
    <source>
        <dbReference type="ARBA" id="ARBA00022840"/>
    </source>
</evidence>
<comment type="caution">
    <text evidence="11">The sequence shown here is derived from an EMBL/GenBank/DDBJ whole genome shotgun (WGS) entry which is preliminary data.</text>
</comment>
<dbReference type="GO" id="GO:0140359">
    <property type="term" value="F:ABC-type transporter activity"/>
    <property type="evidence" value="ECO:0007669"/>
    <property type="project" value="InterPro"/>
</dbReference>
<dbReference type="Gene3D" id="3.90.70.10">
    <property type="entry name" value="Cysteine proteinases"/>
    <property type="match status" value="1"/>
</dbReference>
<proteinExistence type="predicted"/>
<dbReference type="Pfam" id="PF00005">
    <property type="entry name" value="ABC_tran"/>
    <property type="match status" value="1"/>
</dbReference>
<evidence type="ECO:0000256" key="1">
    <source>
        <dbReference type="ARBA" id="ARBA00004651"/>
    </source>
</evidence>
<dbReference type="SUPFAM" id="SSF90123">
    <property type="entry name" value="ABC transporter transmembrane region"/>
    <property type="match status" value="1"/>
</dbReference>
<evidence type="ECO:0000256" key="7">
    <source>
        <dbReference type="SAM" id="Phobius"/>
    </source>
</evidence>
<evidence type="ECO:0000256" key="6">
    <source>
        <dbReference type="ARBA" id="ARBA00023136"/>
    </source>
</evidence>
<dbReference type="GO" id="GO:0005886">
    <property type="term" value="C:plasma membrane"/>
    <property type="evidence" value="ECO:0007669"/>
    <property type="project" value="UniProtKB-SubCell"/>
</dbReference>
<dbReference type="SMART" id="SM00382">
    <property type="entry name" value="AAA"/>
    <property type="match status" value="1"/>
</dbReference>
<dbReference type="InterPro" id="IPR027417">
    <property type="entry name" value="P-loop_NTPase"/>
</dbReference>
<feature type="transmembrane region" description="Helical" evidence="7">
    <location>
        <begin position="204"/>
        <end position="224"/>
    </location>
</feature>
<feature type="transmembrane region" description="Helical" evidence="7">
    <location>
        <begin position="387"/>
        <end position="411"/>
    </location>
</feature>
<dbReference type="AlphaFoldDB" id="A0A246JJV8"/>
<name>A0A246JJV8_9SPHN</name>
<dbReference type="Proteomes" id="UP000197097">
    <property type="component" value="Unassembled WGS sequence"/>
</dbReference>
<feature type="transmembrane region" description="Helical" evidence="7">
    <location>
        <begin position="276"/>
        <end position="298"/>
    </location>
</feature>
<dbReference type="PROSITE" id="PS50893">
    <property type="entry name" value="ABC_TRANSPORTER_2"/>
    <property type="match status" value="1"/>
</dbReference>
<sequence length="716" mass="78298">MTRNQSSVARIGKESMDDPLIVCILFVAQHFGQNFQRGALSALARDERGFLPFHQAEAALDLCFINNERLRARKISNLSRDLPVIIRQKDKRCAVLLETQGDQYLVWEPGADAPVWADEDALEENYAGQAIAVTADPTAIRAEERPWDETSKRHWFWSEIRRVRRSFYPVLGAALMINLLGFALPLFTMNVYDRVIPNKAVSSLWVLAVGALLAFAIEFALRLARATLLDDLGRELDVKLSEKIFSKVLNMPLADRRGSTGMLARRVSEFESVRDFFASTTIVLLVDVAFLFLFLIMISVLAGWLALIPLSIIVVMGVAGYFLQRQMVQASLDNQADSSIQHSMLVEAIGGTETIKSCAAEGQILGQWRRMVDTSARTQASLRRTGAAAINLATWAQQFSSLALVVGGFYLFDSGKISMGAIIAIVMLAGRSMAPIGQLAFLMTRGRQAWTTMASIQQMIEADDERRMGSSTLNLTIDKGHTVVEGVSFTYPGASAPSLSDINLTIDAGERIAIVGRVASGKSTLGRLLCGLYAPEAGNIFIDGLDSRQYSPIYLRSQFRFVGQDAVLFSGSIKQNMQYCAPSASDADLMATLQSIGADRFMGRDETGLDRGTGERGSQLSGGQRGFLAIARALASPSRLLFLDEPTGAMDSQSERLFINALKDAVPASQTVVIATHREAILQMCDRIIVIDGGRIMADGPRAEILARSTTKEPVS</sequence>
<dbReference type="NCBIfam" id="TIGR03375">
    <property type="entry name" value="type_I_sec_LssB"/>
    <property type="match status" value="1"/>
</dbReference>
<dbReference type="InterPro" id="IPR003593">
    <property type="entry name" value="AAA+_ATPase"/>
</dbReference>
<keyword evidence="12" id="KW-1185">Reference proteome</keyword>
<dbReference type="InterPro" id="IPR039421">
    <property type="entry name" value="Type_1_exporter"/>
</dbReference>
<gene>
    <name evidence="11" type="ORF">CDQ91_17170</name>
</gene>
<evidence type="ECO:0000313" key="12">
    <source>
        <dbReference type="Proteomes" id="UP000197097"/>
    </source>
</evidence>
<accession>A0A246JJV8</accession>
<feature type="transmembrane region" description="Helical" evidence="7">
    <location>
        <begin position="417"/>
        <end position="443"/>
    </location>
</feature>
<evidence type="ECO:0000256" key="2">
    <source>
        <dbReference type="ARBA" id="ARBA00022692"/>
    </source>
</evidence>
<comment type="subcellular location">
    <subcellularLocation>
        <location evidence="1">Cell membrane</location>
        <topology evidence="1">Multi-pass membrane protein</topology>
    </subcellularLocation>
</comment>
<keyword evidence="2 7" id="KW-0812">Transmembrane</keyword>
<evidence type="ECO:0000259" key="10">
    <source>
        <dbReference type="PROSITE" id="PS50990"/>
    </source>
</evidence>
<dbReference type="GO" id="GO:0016887">
    <property type="term" value="F:ATP hydrolysis activity"/>
    <property type="evidence" value="ECO:0007669"/>
    <property type="project" value="InterPro"/>
</dbReference>
<evidence type="ECO:0000259" key="8">
    <source>
        <dbReference type="PROSITE" id="PS50893"/>
    </source>
</evidence>
<reference evidence="11 12" key="1">
    <citation type="journal article" date="2002" name="Int. J. Syst. Evol. Microbiol.">
        <title>Sphingopyxis witflariensis sp. nov., isolated from activated sludge.</title>
        <authorList>
            <person name="Kampfer P."/>
            <person name="Witzenberger R."/>
            <person name="Denner E.B."/>
            <person name="Busse H.J."/>
            <person name="Neef A."/>
        </authorList>
    </citation>
    <scope>NUCLEOTIDE SEQUENCE [LARGE SCALE GENOMIC DNA]</scope>
    <source>
        <strain evidence="11 12">DSM 14551</strain>
    </source>
</reference>
<dbReference type="InterPro" id="IPR017750">
    <property type="entry name" value="ATPase_T1SS"/>
</dbReference>
<dbReference type="PANTHER" id="PTHR24221">
    <property type="entry name" value="ATP-BINDING CASSETTE SUB-FAMILY B"/>
    <property type="match status" value="1"/>
</dbReference>
<dbReference type="PROSITE" id="PS50929">
    <property type="entry name" value="ABC_TM1F"/>
    <property type="match status" value="1"/>
</dbReference>
<dbReference type="Pfam" id="PF00664">
    <property type="entry name" value="ABC_membrane"/>
    <property type="match status" value="1"/>
</dbReference>
<evidence type="ECO:0000256" key="3">
    <source>
        <dbReference type="ARBA" id="ARBA00022741"/>
    </source>
</evidence>
<evidence type="ECO:0000313" key="11">
    <source>
        <dbReference type="EMBL" id="OWQ92881.1"/>
    </source>
</evidence>
<evidence type="ECO:0000259" key="9">
    <source>
        <dbReference type="PROSITE" id="PS50929"/>
    </source>
</evidence>
<dbReference type="InterPro" id="IPR036640">
    <property type="entry name" value="ABC1_TM_sf"/>
</dbReference>
<feature type="transmembrane region" description="Helical" evidence="7">
    <location>
        <begin position="304"/>
        <end position="323"/>
    </location>
</feature>
<keyword evidence="3" id="KW-0547">Nucleotide-binding</keyword>
<dbReference type="GO" id="GO:0008233">
    <property type="term" value="F:peptidase activity"/>
    <property type="evidence" value="ECO:0007669"/>
    <property type="project" value="InterPro"/>
</dbReference>
<dbReference type="Gene3D" id="3.40.50.300">
    <property type="entry name" value="P-loop containing nucleotide triphosphate hydrolases"/>
    <property type="match status" value="1"/>
</dbReference>
<dbReference type="GO" id="GO:0006508">
    <property type="term" value="P:proteolysis"/>
    <property type="evidence" value="ECO:0007669"/>
    <property type="project" value="InterPro"/>
</dbReference>
<dbReference type="GO" id="GO:0034040">
    <property type="term" value="F:ATPase-coupled lipid transmembrane transporter activity"/>
    <property type="evidence" value="ECO:0007669"/>
    <property type="project" value="TreeGrafter"/>
</dbReference>
<evidence type="ECO:0000256" key="5">
    <source>
        <dbReference type="ARBA" id="ARBA00022989"/>
    </source>
</evidence>
<feature type="domain" description="ABC transmembrane type-1" evidence="9">
    <location>
        <begin position="170"/>
        <end position="448"/>
    </location>
</feature>
<dbReference type="InterPro" id="IPR003439">
    <property type="entry name" value="ABC_transporter-like_ATP-bd"/>
</dbReference>
<feature type="domain" description="Peptidase C39" evidence="10">
    <location>
        <begin position="13"/>
        <end position="133"/>
    </location>
</feature>
<feature type="domain" description="ABC transporter" evidence="8">
    <location>
        <begin position="482"/>
        <end position="716"/>
    </location>
</feature>
<dbReference type="InterPro" id="IPR005074">
    <property type="entry name" value="Peptidase_C39"/>
</dbReference>
<dbReference type="GO" id="GO:0005524">
    <property type="term" value="F:ATP binding"/>
    <property type="evidence" value="ECO:0007669"/>
    <property type="project" value="UniProtKB-KW"/>
</dbReference>
<dbReference type="CDD" id="cd18587">
    <property type="entry name" value="ABC_6TM_LapB_like"/>
    <property type="match status" value="1"/>
</dbReference>
<dbReference type="Gene3D" id="1.20.1560.10">
    <property type="entry name" value="ABC transporter type 1, transmembrane domain"/>
    <property type="match status" value="1"/>
</dbReference>
<dbReference type="PANTHER" id="PTHR24221:SF248">
    <property type="entry name" value="ABC TRANSPORTER TRANSMEMBRANE REGION"/>
    <property type="match status" value="1"/>
</dbReference>
<keyword evidence="5 7" id="KW-1133">Transmembrane helix</keyword>
<keyword evidence="6 7" id="KW-0472">Membrane</keyword>
<dbReference type="SUPFAM" id="SSF52540">
    <property type="entry name" value="P-loop containing nucleoside triphosphate hydrolases"/>
    <property type="match status" value="1"/>
</dbReference>